<keyword evidence="1" id="KW-1133">Transmembrane helix</keyword>
<dbReference type="RefSeq" id="WP_209705816.1">
    <property type="nucleotide sequence ID" value="NZ_JAFIDA010000001.1"/>
</dbReference>
<protein>
    <submittedName>
        <fullName evidence="2">Uncharacterized protein</fullName>
    </submittedName>
</protein>
<dbReference type="AlphaFoldDB" id="A0A940T1M3"/>
<organism evidence="2 3">
    <name type="scientific">Leucobacter exalbidus</name>
    <dbReference type="NCBI Taxonomy" id="662960"/>
    <lineage>
        <taxon>Bacteria</taxon>
        <taxon>Bacillati</taxon>
        <taxon>Actinomycetota</taxon>
        <taxon>Actinomycetes</taxon>
        <taxon>Micrococcales</taxon>
        <taxon>Microbacteriaceae</taxon>
        <taxon>Leucobacter</taxon>
    </lineage>
</organism>
<comment type="caution">
    <text evidence="2">The sequence shown here is derived from an EMBL/GenBank/DDBJ whole genome shotgun (WGS) entry which is preliminary data.</text>
</comment>
<evidence type="ECO:0000313" key="3">
    <source>
        <dbReference type="Proteomes" id="UP000675163"/>
    </source>
</evidence>
<proteinExistence type="predicted"/>
<dbReference type="InterPro" id="IPR043857">
    <property type="entry name" value="DUF5819"/>
</dbReference>
<dbReference type="EMBL" id="JAFIDA010000001">
    <property type="protein sequence ID" value="MBP1327000.1"/>
    <property type="molecule type" value="Genomic_DNA"/>
</dbReference>
<keyword evidence="3" id="KW-1185">Reference proteome</keyword>
<feature type="transmembrane region" description="Helical" evidence="1">
    <location>
        <begin position="12"/>
        <end position="36"/>
    </location>
</feature>
<accession>A0A940T1M3</accession>
<evidence type="ECO:0000313" key="2">
    <source>
        <dbReference type="EMBL" id="MBP1327000.1"/>
    </source>
</evidence>
<keyword evidence="1" id="KW-0812">Transmembrane</keyword>
<sequence length="259" mass="29088">MAEPQLKRRPLVVRGALAAATLFVAWHIFASFLWIAPYSPLREVIPGNALTNYMIPMFGQSWSVFAPEPINGDYRIQVRAVVEEDGTERETEWVDATEVELSMIQYNLFPPRAGIGAVEVASQLKGSFDKLTADHKVIAGLNYFEDGWDDRLAEKMKSYGNPELVDAFVEKEQQTLAYATQVAYAMWGEDNVVRVQYHVTRQNVIPFGERHNPEAVRPGLQNVDTGWRGTVVLPGQSTKAFSDVFKKQHDKIMPNGDAS</sequence>
<evidence type="ECO:0000256" key="1">
    <source>
        <dbReference type="SAM" id="Phobius"/>
    </source>
</evidence>
<name>A0A940T1M3_9MICO</name>
<gene>
    <name evidence="2" type="ORF">JOF28_002232</name>
</gene>
<dbReference type="Pfam" id="PF19136">
    <property type="entry name" value="DUF5819"/>
    <property type="match status" value="1"/>
</dbReference>
<dbReference type="Proteomes" id="UP000675163">
    <property type="component" value="Unassembled WGS sequence"/>
</dbReference>
<keyword evidence="1" id="KW-0472">Membrane</keyword>
<reference evidence="2" key="1">
    <citation type="submission" date="2021-02" db="EMBL/GenBank/DDBJ databases">
        <title>Sequencing the genomes of 1000 actinobacteria strains.</title>
        <authorList>
            <person name="Klenk H.-P."/>
        </authorList>
    </citation>
    <scope>NUCLEOTIDE SEQUENCE</scope>
    <source>
        <strain evidence="2">DSM 22850</strain>
    </source>
</reference>